<dbReference type="Gene3D" id="1.10.1760.20">
    <property type="match status" value="1"/>
</dbReference>
<dbReference type="InterPro" id="IPR024529">
    <property type="entry name" value="ECF_trnsprt_substrate-spec"/>
</dbReference>
<dbReference type="EMBL" id="CP023445">
    <property type="protein sequence ID" value="ATE53869.1"/>
    <property type="molecule type" value="Genomic_DNA"/>
</dbReference>
<feature type="transmembrane region" description="Helical" evidence="1">
    <location>
        <begin position="167"/>
        <end position="190"/>
    </location>
</feature>
<keyword evidence="3" id="KW-1185">Reference proteome</keyword>
<accession>A0A290Z4G5</accession>
<evidence type="ECO:0000256" key="1">
    <source>
        <dbReference type="SAM" id="Phobius"/>
    </source>
</evidence>
<gene>
    <name evidence="2" type="ORF">CNX65_11660</name>
</gene>
<reference evidence="2" key="1">
    <citation type="submission" date="2017-09" db="EMBL/GenBank/DDBJ databases">
        <title>Complete Genome Sequence of ansamitocin-producing Bacterium Actinosynnema pretiosum X47.</title>
        <authorList>
            <person name="Cao G."/>
            <person name="Zong G."/>
            <person name="Zhong C."/>
            <person name="Fu J."/>
        </authorList>
    </citation>
    <scope>NUCLEOTIDE SEQUENCE [LARGE SCALE GENOMIC DNA]</scope>
    <source>
        <strain evidence="2">X47</strain>
    </source>
</reference>
<feature type="transmembrane region" description="Helical" evidence="1">
    <location>
        <begin position="12"/>
        <end position="33"/>
    </location>
</feature>
<dbReference type="RefSeq" id="WP_096492801.1">
    <property type="nucleotide sequence ID" value="NZ_CP023445.1"/>
</dbReference>
<keyword evidence="1" id="KW-0812">Transmembrane</keyword>
<feature type="transmembrane region" description="Helical" evidence="1">
    <location>
        <begin position="225"/>
        <end position="243"/>
    </location>
</feature>
<dbReference type="AlphaFoldDB" id="A0A290Z4G5"/>
<dbReference type="InterPro" id="IPR017196">
    <property type="entry name" value="ECF_substrate-spec_UCP037395"/>
</dbReference>
<keyword evidence="1" id="KW-1133">Transmembrane helix</keyword>
<dbReference type="KEGG" id="apre:CNX65_11660"/>
<dbReference type="PIRSF" id="PIRSF037395">
    <property type="entry name" value="UCP037395_ABCper"/>
    <property type="match status" value="1"/>
</dbReference>
<feature type="transmembrane region" description="Helical" evidence="1">
    <location>
        <begin position="74"/>
        <end position="103"/>
    </location>
</feature>
<protein>
    <submittedName>
        <fullName evidence="2">ECF transporter S component</fullName>
    </submittedName>
</protein>
<organism evidence="2 3">
    <name type="scientific">Actinosynnema pretiosum</name>
    <dbReference type="NCBI Taxonomy" id="42197"/>
    <lineage>
        <taxon>Bacteria</taxon>
        <taxon>Bacillati</taxon>
        <taxon>Actinomycetota</taxon>
        <taxon>Actinomycetes</taxon>
        <taxon>Pseudonocardiales</taxon>
        <taxon>Pseudonocardiaceae</taxon>
        <taxon>Actinosynnema</taxon>
    </lineage>
</organism>
<dbReference type="Pfam" id="PF12822">
    <property type="entry name" value="ECF_trnsprt"/>
    <property type="match status" value="1"/>
</dbReference>
<name>A0A290Z4G5_9PSEU</name>
<sequence length="257" mass="26357">MSAAPVRIGPRAVAALLVAGAISLIAFGWPLLVEPGAGIARSTDAPWLFALLLPLVIAVVLAELSEGGLDSKAVAVLGVLSALGAAVRPLGAGTAGVETVFFLLVLGGRVFGPGFGFALGSTTLFASALLTGGVGPWLPYQMIGAAWVGLGAGLLPRCRGWRELLVLSGYGAVAGLGYGLLLNLSFWPFALGAHSDLSFQPGEPVWSNLTRLALFSLATSLGWDVGRAITTALLVATTGPVLLRTMRRAARRAAFTR</sequence>
<keyword evidence="1" id="KW-0472">Membrane</keyword>
<proteinExistence type="predicted"/>
<evidence type="ECO:0000313" key="3">
    <source>
        <dbReference type="Proteomes" id="UP000218505"/>
    </source>
</evidence>
<evidence type="ECO:0000313" key="2">
    <source>
        <dbReference type="EMBL" id="ATE53869.1"/>
    </source>
</evidence>
<feature type="transmembrane region" description="Helical" evidence="1">
    <location>
        <begin position="45"/>
        <end position="62"/>
    </location>
</feature>
<feature type="transmembrane region" description="Helical" evidence="1">
    <location>
        <begin position="110"/>
        <end position="131"/>
    </location>
</feature>
<dbReference type="Proteomes" id="UP000218505">
    <property type="component" value="Chromosome"/>
</dbReference>